<dbReference type="CDD" id="cd00214">
    <property type="entry name" value="Calpain_III"/>
    <property type="match status" value="1"/>
</dbReference>
<keyword evidence="17" id="KW-0106">Calcium</keyword>
<evidence type="ECO:0000256" key="21">
    <source>
        <dbReference type="ARBA" id="ARBA00032278"/>
    </source>
</evidence>
<dbReference type="InterPro" id="IPR022683">
    <property type="entry name" value="Calpain_III"/>
</dbReference>
<evidence type="ECO:0000256" key="8">
    <source>
        <dbReference type="ARBA" id="ARBA00022475"/>
    </source>
</evidence>
<dbReference type="InterPro" id="IPR038765">
    <property type="entry name" value="Papain-like_cys_pep_sf"/>
</dbReference>
<keyword evidence="12" id="KW-0479">Metal-binding</keyword>
<evidence type="ECO:0000256" key="13">
    <source>
        <dbReference type="ARBA" id="ARBA00022737"/>
    </source>
</evidence>
<evidence type="ECO:0000313" key="28">
    <source>
        <dbReference type="Proteomes" id="UP001652741"/>
    </source>
</evidence>
<feature type="domain" description="Calpain catalytic" evidence="25">
    <location>
        <begin position="50"/>
        <end position="349"/>
    </location>
</feature>
<evidence type="ECO:0000256" key="2">
    <source>
        <dbReference type="ARBA" id="ARBA00001913"/>
    </source>
</evidence>
<dbReference type="SMR" id="C0HAF6"/>
<dbReference type="GO" id="GO:0005886">
    <property type="term" value="C:plasma membrane"/>
    <property type="evidence" value="ECO:0007669"/>
    <property type="project" value="UniProtKB-SubCell"/>
</dbReference>
<dbReference type="KEGG" id="sasa:106578020"/>
<dbReference type="PROSITE" id="PS00018">
    <property type="entry name" value="EF_HAND_1"/>
    <property type="match status" value="1"/>
</dbReference>
<dbReference type="SUPFAM" id="SSF49758">
    <property type="entry name" value="Calpain large subunit, middle domain (domain III)"/>
    <property type="match status" value="1"/>
</dbReference>
<feature type="active site" evidence="23 24">
    <location>
        <position position="291"/>
    </location>
</feature>
<dbReference type="RefSeq" id="XP_014012031.1">
    <property type="nucleotide sequence ID" value="XM_014156556.1"/>
</dbReference>
<feature type="domain" description="EF-hand" evidence="26">
    <location>
        <begin position="605"/>
        <end position="640"/>
    </location>
</feature>
<sequence>MEQVYASGMAAKLRSQWDRDEGLGQNHNAVKFQGQDFEWLRAQCLQSSSLFEDSLFPCVASSLGFNELGPRSSKTQGVRWKRPPEICTRPQFIMDGATRTDICQGALGDCWLLAAIASLTLNDNLLHRVVPHGQDFGGQYAGIFHFQFWQYGEWVEVVIDDRLPVKDGKLLFVHSAEGGEFWSALLEKAYAKLNGCYEALSGGSTSEGFEDFTGGVTEMFELRKAPSDLYSIISRAVERGSLLGCSIDITGSHDMEAVTFKKLVKGHAYSLTGVDEVVYRGNKTKLVRIRNPWGEIEWTGAWSDNSREWEGVDRSVRGRLQNCSEDGEFWMSFSDFLLEFTRLEICNLTADALEATQQKKWSSVVYQGEWRSGSTAGGCRNFPATFWINPQFKVALQHPDTAGQSDCSFLVALMQKDRRKKRKEGKDMETIGFAIYEVPNEYMGKSGVHLKRDFFLTHGSSARSELFINLREVSSRFQLPAGEYIIVPSTFEPKKEGDFVLRVFSEKPANYEELDDDVTAELPAETQLDESQIDAGFKSLFRQLAGEDMEISATELQTILNRIMTKHKDLKTDGFGPDSCRTMINLMDTDGSGKLGLTEFHVLWEKIKRYLTIFRQFDLDKSGTMSSYEMRMALEAAGFKLTNHLFQLIILRYTEADLAVDFDNFVTCLVRLETMFKTFKTLDTDADGVIQLNFFQWISLTMFA</sequence>
<dbReference type="Gene3D" id="1.10.238.10">
    <property type="entry name" value="EF-hand"/>
    <property type="match status" value="1"/>
</dbReference>
<proteinExistence type="evidence at transcript level"/>
<dbReference type="EMBL" id="BT059312">
    <property type="protein sequence ID" value="ACN11025.1"/>
    <property type="molecule type" value="mRNA"/>
</dbReference>
<dbReference type="OrthoDB" id="424753at2759"/>
<dbReference type="PANTHER" id="PTHR10183">
    <property type="entry name" value="CALPAIN"/>
    <property type="match status" value="1"/>
</dbReference>
<evidence type="ECO:0000256" key="3">
    <source>
        <dbReference type="ARBA" id="ARBA00004236"/>
    </source>
</evidence>
<evidence type="ECO:0000256" key="14">
    <source>
        <dbReference type="ARBA" id="ARBA00022801"/>
    </source>
</evidence>
<dbReference type="SMART" id="SM00054">
    <property type="entry name" value="EFh"/>
    <property type="match status" value="3"/>
</dbReference>
<comment type="catalytic activity">
    <reaction evidence="1">
        <text>Broad endopeptidase specificity.</text>
        <dbReference type="EC" id="3.4.22.52"/>
    </reaction>
</comment>
<evidence type="ECO:0000256" key="23">
    <source>
        <dbReference type="PIRSR" id="PIRSR622684-1"/>
    </source>
</evidence>
<evidence type="ECO:0000256" key="5">
    <source>
        <dbReference type="ARBA" id="ARBA00007623"/>
    </source>
</evidence>
<dbReference type="CDD" id="cd00044">
    <property type="entry name" value="CysPc"/>
    <property type="match status" value="1"/>
</dbReference>
<dbReference type="OMA" id="RIRNCWF"/>
<dbReference type="InterPro" id="IPR022684">
    <property type="entry name" value="Calpain_cysteine_protease"/>
</dbReference>
<dbReference type="Pfam" id="PF13833">
    <property type="entry name" value="EF-hand_8"/>
    <property type="match status" value="1"/>
</dbReference>
<evidence type="ECO:0000256" key="19">
    <source>
        <dbReference type="ARBA" id="ARBA00031279"/>
    </source>
</evidence>
<dbReference type="PROSITE" id="PS50222">
    <property type="entry name" value="EF_HAND_2"/>
    <property type="match status" value="1"/>
</dbReference>
<dbReference type="AlphaFoldDB" id="C0HAF6"/>
<dbReference type="PROSITE" id="PS50203">
    <property type="entry name" value="CALPAIN_CAT"/>
    <property type="match status" value="1"/>
</dbReference>
<dbReference type="Pfam" id="PF00648">
    <property type="entry name" value="Peptidase_C2"/>
    <property type="match status" value="1"/>
</dbReference>
<dbReference type="SUPFAM" id="SSF47473">
    <property type="entry name" value="EF-hand"/>
    <property type="match status" value="1"/>
</dbReference>
<evidence type="ECO:0000256" key="12">
    <source>
        <dbReference type="ARBA" id="ARBA00022723"/>
    </source>
</evidence>
<evidence type="ECO:0000256" key="9">
    <source>
        <dbReference type="ARBA" id="ARBA00022490"/>
    </source>
</evidence>
<dbReference type="MEROPS" id="C02.003"/>
<evidence type="ECO:0000256" key="11">
    <source>
        <dbReference type="ARBA" id="ARBA00022670"/>
    </source>
</evidence>
<reference evidence="27" key="3">
    <citation type="submission" date="2010-08" db="EMBL/GenBank/DDBJ databases">
        <authorList>
            <consortium name="cGRASP (B.F. Koop &amp; W.S. Davidson)"/>
        </authorList>
    </citation>
    <scope>NUCLEOTIDE SEQUENCE</scope>
    <source>
        <tissue evidence="27">Brain</tissue>
    </source>
</reference>
<evidence type="ECO:0000313" key="27">
    <source>
        <dbReference type="EMBL" id="ACN11025.1"/>
    </source>
</evidence>
<evidence type="ECO:0000256" key="4">
    <source>
        <dbReference type="ARBA" id="ARBA00004496"/>
    </source>
</evidence>
<feature type="active site" evidence="23 24">
    <location>
        <position position="267"/>
    </location>
</feature>
<dbReference type="InterPro" id="IPR001300">
    <property type="entry name" value="Peptidase_C2_calpain_cat"/>
</dbReference>
<evidence type="ECO:0000313" key="29">
    <source>
        <dbReference type="RefSeq" id="XP_014012031.1"/>
    </source>
</evidence>
<evidence type="ECO:0000256" key="6">
    <source>
        <dbReference type="ARBA" id="ARBA00012482"/>
    </source>
</evidence>
<dbReference type="InterPro" id="IPR033883">
    <property type="entry name" value="C2_III"/>
</dbReference>
<dbReference type="GO" id="GO:0005509">
    <property type="term" value="F:calcium ion binding"/>
    <property type="evidence" value="ECO:0007669"/>
    <property type="project" value="InterPro"/>
</dbReference>
<comment type="similarity">
    <text evidence="5">Belongs to the peptidase C2 family.</text>
</comment>
<dbReference type="GeneID" id="106578020"/>
<dbReference type="FunFam" id="2.60.120.380:FF:000001">
    <property type="entry name" value="Calpain-1 catalytic subunit"/>
    <property type="match status" value="1"/>
</dbReference>
<keyword evidence="16" id="KW-0068">Autocatalytic cleavage</keyword>
<reference evidence="27" key="2">
    <citation type="journal article" date="2010" name="BMC Genomics">
        <title>Salmo salar and Esox lucius full-length cDNA sequences reveal changes in evolutionary pressures on a post-tetraploidization genome.</title>
        <authorList>
            <person name="Leong J.S."/>
            <person name="Jantzen S.G."/>
            <person name="von Schalburg K.R."/>
            <person name="Cooper G.A."/>
            <person name="Messmer A.M."/>
            <person name="Liao N.Y."/>
            <person name="Munro S."/>
            <person name="Moore R."/>
            <person name="Holt R.A."/>
            <person name="Jones S.J."/>
            <person name="Davidson W.S."/>
            <person name="Koop B.F."/>
        </authorList>
    </citation>
    <scope>NUCLEOTIDE SEQUENCE</scope>
    <source>
        <tissue evidence="27">Brain</tissue>
    </source>
</reference>
<dbReference type="Gene3D" id="2.60.120.380">
    <property type="match status" value="1"/>
</dbReference>
<comment type="subcellular location">
    <subcellularLocation>
        <location evidence="3">Cell membrane</location>
    </subcellularLocation>
    <subcellularLocation>
        <location evidence="4">Cytoplasm</location>
    </subcellularLocation>
</comment>
<keyword evidence="9" id="KW-0963">Cytoplasm</keyword>
<keyword evidence="18" id="KW-0472">Membrane</keyword>
<dbReference type="PaxDb" id="8030-ENSSSAP00000055488"/>
<keyword evidence="14 24" id="KW-0378">Hydrolase</keyword>
<evidence type="ECO:0000256" key="7">
    <source>
        <dbReference type="ARBA" id="ARBA00020246"/>
    </source>
</evidence>
<evidence type="ECO:0000259" key="25">
    <source>
        <dbReference type="PROSITE" id="PS50203"/>
    </source>
</evidence>
<dbReference type="Gene3D" id="3.90.70.10">
    <property type="entry name" value="Cysteine proteinases"/>
    <property type="match status" value="1"/>
</dbReference>
<evidence type="ECO:0000256" key="10">
    <source>
        <dbReference type="ARBA" id="ARBA00022553"/>
    </source>
</evidence>
<keyword evidence="28" id="KW-1185">Reference proteome</keyword>
<dbReference type="InterPro" id="IPR036213">
    <property type="entry name" value="Calpain_III_sf"/>
</dbReference>
<dbReference type="GO" id="GO:0006508">
    <property type="term" value="P:proteolysis"/>
    <property type="evidence" value="ECO:0007669"/>
    <property type="project" value="UniProtKB-KW"/>
</dbReference>
<feature type="active site" evidence="23 24">
    <location>
        <position position="110"/>
    </location>
</feature>
<evidence type="ECO:0000256" key="1">
    <source>
        <dbReference type="ARBA" id="ARBA00001208"/>
    </source>
</evidence>
<dbReference type="InterPro" id="IPR002048">
    <property type="entry name" value="EF_hand_dom"/>
</dbReference>
<accession>C0HAF6</accession>
<evidence type="ECO:0000256" key="22">
    <source>
        <dbReference type="ARBA" id="ARBA00032619"/>
    </source>
</evidence>
<dbReference type="InterPro" id="IPR011992">
    <property type="entry name" value="EF-hand-dom_pair"/>
</dbReference>
<evidence type="ECO:0000259" key="26">
    <source>
        <dbReference type="PROSITE" id="PS50222"/>
    </source>
</evidence>
<evidence type="ECO:0000256" key="24">
    <source>
        <dbReference type="PROSITE-ProRule" id="PRU00239"/>
    </source>
</evidence>
<dbReference type="EC" id="3.4.22.52" evidence="6"/>
<dbReference type="SUPFAM" id="SSF54001">
    <property type="entry name" value="Cysteine proteinases"/>
    <property type="match status" value="1"/>
</dbReference>
<comment type="cofactor">
    <cofactor evidence="2">
        <name>Ca(2+)</name>
        <dbReference type="ChEBI" id="CHEBI:29108"/>
    </cofactor>
</comment>
<dbReference type="PANTHER" id="PTHR10183:SF284">
    <property type="entry name" value="CALPAIN-1 CATALYTIC SUBUNIT"/>
    <property type="match status" value="1"/>
</dbReference>
<keyword evidence="11 24" id="KW-0645">Protease</keyword>
<reference evidence="29" key="4">
    <citation type="submission" date="2025-04" db="UniProtKB">
        <authorList>
            <consortium name="RefSeq"/>
        </authorList>
    </citation>
    <scope>IDENTIFICATION</scope>
    <source>
        <tissue evidence="29">Muscle</tissue>
    </source>
</reference>
<evidence type="ECO:0000256" key="17">
    <source>
        <dbReference type="ARBA" id="ARBA00022837"/>
    </source>
</evidence>
<dbReference type="SMART" id="SM00720">
    <property type="entry name" value="calpain_III"/>
    <property type="match status" value="1"/>
</dbReference>
<organism evidence="27">
    <name type="scientific">Salmo salar</name>
    <name type="common">Atlantic salmon</name>
    <dbReference type="NCBI Taxonomy" id="8030"/>
    <lineage>
        <taxon>Eukaryota</taxon>
        <taxon>Metazoa</taxon>
        <taxon>Chordata</taxon>
        <taxon>Craniata</taxon>
        <taxon>Vertebrata</taxon>
        <taxon>Euteleostomi</taxon>
        <taxon>Actinopterygii</taxon>
        <taxon>Neopterygii</taxon>
        <taxon>Teleostei</taxon>
        <taxon>Protacanthopterygii</taxon>
        <taxon>Salmoniformes</taxon>
        <taxon>Salmonidae</taxon>
        <taxon>Salmoninae</taxon>
        <taxon>Salmo</taxon>
    </lineage>
</organism>
<dbReference type="FunFam" id="3.90.70.10:FF:000001">
    <property type="entry name" value="Calpain-1 catalytic subunit"/>
    <property type="match status" value="1"/>
</dbReference>
<keyword evidence="10" id="KW-0597">Phosphoprotein</keyword>
<dbReference type="InterPro" id="IPR000169">
    <property type="entry name" value="Pept_cys_AS"/>
</dbReference>
<evidence type="ECO:0000256" key="16">
    <source>
        <dbReference type="ARBA" id="ARBA00022813"/>
    </source>
</evidence>
<dbReference type="SMART" id="SM00230">
    <property type="entry name" value="CysPc"/>
    <property type="match status" value="1"/>
</dbReference>
<keyword evidence="15 24" id="KW-0788">Thiol protease</keyword>
<dbReference type="Bgee" id="ENSSSAG00000043405">
    <property type="expression patterns" value="Expressed in head kidney and 26 other cell types or tissues"/>
</dbReference>
<protein>
    <recommendedName>
        <fullName evidence="7">Calpain-1 catalytic subunit</fullName>
        <ecNumber evidence="6">3.4.22.52</ecNumber>
    </recommendedName>
    <alternativeName>
        <fullName evidence="19">Calcium-activated neutral proteinase 1</fullName>
    </alternativeName>
    <alternativeName>
        <fullName evidence="20">Calpain mu-type</fullName>
    </alternativeName>
    <alternativeName>
        <fullName evidence="22">Calpain-1 large subunit</fullName>
    </alternativeName>
    <alternativeName>
        <fullName evidence="21">Micromolar-calpain</fullName>
    </alternativeName>
</protein>
<evidence type="ECO:0000256" key="15">
    <source>
        <dbReference type="ARBA" id="ARBA00022807"/>
    </source>
</evidence>
<dbReference type="FunFam" id="1.10.238.10:FF:000124">
    <property type="entry name" value="Calpain-1 catalytic subunit"/>
    <property type="match status" value="1"/>
</dbReference>
<dbReference type="Pfam" id="PF01067">
    <property type="entry name" value="Calpain_III"/>
    <property type="match status" value="1"/>
</dbReference>
<dbReference type="GO" id="GO:0005737">
    <property type="term" value="C:cytoplasm"/>
    <property type="evidence" value="ECO:0007669"/>
    <property type="project" value="UniProtKB-SubCell"/>
</dbReference>
<dbReference type="InterPro" id="IPR018247">
    <property type="entry name" value="EF_Hand_1_Ca_BS"/>
</dbReference>
<dbReference type="InterPro" id="IPR022682">
    <property type="entry name" value="Calpain_domain_III"/>
</dbReference>
<evidence type="ECO:0000256" key="18">
    <source>
        <dbReference type="ARBA" id="ARBA00023136"/>
    </source>
</evidence>
<keyword evidence="8" id="KW-1003">Cell membrane</keyword>
<dbReference type="Proteomes" id="UP001652741">
    <property type="component" value="Chromosome ssa18"/>
</dbReference>
<keyword evidence="13" id="KW-0677">Repeat</keyword>
<gene>
    <name evidence="27" type="primary">CAN1</name>
    <name evidence="29" type="synonym">LOC106578020</name>
</gene>
<dbReference type="STRING" id="8030.ENSSSAP00000055488"/>
<name>C0HAF6_SALSA</name>
<reference evidence="27" key="1">
    <citation type="submission" date="2009-02" db="EMBL/GenBank/DDBJ databases">
        <authorList>
            <consortium name="cGRASP (B.F. Koop &amp; W.S. Davidson)"/>
            <person name="Leong J."/>
            <person name="von Schalburg K."/>
            <person name="Cooper G."/>
            <person name="Moore R."/>
            <person name="Holt R."/>
            <person name="Davidson W.S."/>
            <person name="Koop B.F."/>
        </authorList>
    </citation>
    <scope>NUCLEOTIDE SEQUENCE</scope>
    <source>
        <tissue evidence="27">Brain</tissue>
    </source>
</reference>
<dbReference type="PROSITE" id="PS00139">
    <property type="entry name" value="THIOL_PROTEASE_CYS"/>
    <property type="match status" value="1"/>
</dbReference>
<dbReference type="GO" id="GO:0004198">
    <property type="term" value="F:calcium-dependent cysteine-type endopeptidase activity"/>
    <property type="evidence" value="ECO:0007669"/>
    <property type="project" value="UniProtKB-EC"/>
</dbReference>
<evidence type="ECO:0000256" key="20">
    <source>
        <dbReference type="ARBA" id="ARBA00031878"/>
    </source>
</evidence>
<dbReference type="PRINTS" id="PR00704">
    <property type="entry name" value="CALPAIN"/>
</dbReference>